<dbReference type="AlphaFoldDB" id="A0A815WDX2"/>
<dbReference type="Pfam" id="PF03372">
    <property type="entry name" value="Exo_endo_phos"/>
    <property type="match status" value="1"/>
</dbReference>
<comment type="caution">
    <text evidence="2">The sequence shown here is derived from an EMBL/GenBank/DDBJ whole genome shotgun (WGS) entry which is preliminary data.</text>
</comment>
<dbReference type="InterPro" id="IPR005135">
    <property type="entry name" value="Endo/exonuclease/phosphatase"/>
</dbReference>
<dbReference type="SUPFAM" id="SSF56219">
    <property type="entry name" value="DNase I-like"/>
    <property type="match status" value="1"/>
</dbReference>
<dbReference type="InterPro" id="IPR036691">
    <property type="entry name" value="Endo/exonu/phosph_ase_sf"/>
</dbReference>
<dbReference type="EMBL" id="CAJNOQ010025703">
    <property type="protein sequence ID" value="CAF1539646.1"/>
    <property type="molecule type" value="Genomic_DNA"/>
</dbReference>
<name>A0A815WDX2_9BILA</name>
<organism evidence="2 4">
    <name type="scientific">Didymodactylos carnosus</name>
    <dbReference type="NCBI Taxonomy" id="1234261"/>
    <lineage>
        <taxon>Eukaryota</taxon>
        <taxon>Metazoa</taxon>
        <taxon>Spiralia</taxon>
        <taxon>Gnathifera</taxon>
        <taxon>Rotifera</taxon>
        <taxon>Eurotatoria</taxon>
        <taxon>Bdelloidea</taxon>
        <taxon>Philodinida</taxon>
        <taxon>Philodinidae</taxon>
        <taxon>Didymodactylos</taxon>
    </lineage>
</organism>
<dbReference type="OrthoDB" id="276515at2759"/>
<reference evidence="2" key="1">
    <citation type="submission" date="2021-02" db="EMBL/GenBank/DDBJ databases">
        <authorList>
            <person name="Nowell W R."/>
        </authorList>
    </citation>
    <scope>NUCLEOTIDE SEQUENCE</scope>
</reference>
<dbReference type="GO" id="GO:0000175">
    <property type="term" value="F:3'-5'-RNA exonuclease activity"/>
    <property type="evidence" value="ECO:0007669"/>
    <property type="project" value="TreeGrafter"/>
</dbReference>
<protein>
    <recommendedName>
        <fullName evidence="1">Endonuclease/exonuclease/phosphatase domain-containing protein</fullName>
    </recommendedName>
</protein>
<dbReference type="EMBL" id="CAJOBC010091332">
    <property type="protein sequence ID" value="CAF4399867.1"/>
    <property type="molecule type" value="Genomic_DNA"/>
</dbReference>
<keyword evidence="4" id="KW-1185">Reference proteome</keyword>
<dbReference type="Gene3D" id="3.60.10.10">
    <property type="entry name" value="Endonuclease/exonuclease/phosphatase"/>
    <property type="match status" value="1"/>
</dbReference>
<dbReference type="InterPro" id="IPR050410">
    <property type="entry name" value="CCR4/nocturin_mRNA_transcr"/>
</dbReference>
<evidence type="ECO:0000313" key="3">
    <source>
        <dbReference type="EMBL" id="CAF4399867.1"/>
    </source>
</evidence>
<dbReference type="PANTHER" id="PTHR12121:SF36">
    <property type="entry name" value="ENDONUCLEASE_EXONUCLEASE_PHOSPHATASE DOMAIN-CONTAINING PROTEIN"/>
    <property type="match status" value="1"/>
</dbReference>
<accession>A0A815WDX2</accession>
<proteinExistence type="predicted"/>
<evidence type="ECO:0000313" key="4">
    <source>
        <dbReference type="Proteomes" id="UP000663829"/>
    </source>
</evidence>
<gene>
    <name evidence="2" type="ORF">GPM918_LOCUS38554</name>
    <name evidence="3" type="ORF">SRO942_LOCUS39384</name>
</gene>
<feature type="domain" description="Endonuclease/exonuclease/phosphatase" evidence="1">
    <location>
        <begin position="19"/>
        <end position="300"/>
    </location>
</feature>
<sequence length="335" mass="39164">MKQIDISSNTPGREAIFLLSYNILADLFADAQQYFNKTGKDYVSWPSRSMKILNEILSFNADIICLQEMQENHYHEWLAIEMLKYGYTGIYVKKKRDWGAGNDGCATFYRHQKVELVQSSTIDYTDYARTLEKYFRSKTALETLAIPTHSLGLYTLFRTHLNGKHFWVANTHITWHYTHPYLQLFQVKTLISELERLNTQQLPYLICGDFNSGPQSPVFEYLSTGKISQCSSHYESLKQVYTDLFIDNYGQMYLDEQHGLIQSIENAYCPKTVYMDFTNHDGEWYGILDYIWFDKNKLKLTKLLQSMLPSECINVLPNEQHPSDHLPLLAEFELI</sequence>
<dbReference type="PANTHER" id="PTHR12121">
    <property type="entry name" value="CARBON CATABOLITE REPRESSOR PROTEIN 4"/>
    <property type="match status" value="1"/>
</dbReference>
<evidence type="ECO:0000259" key="1">
    <source>
        <dbReference type="Pfam" id="PF03372"/>
    </source>
</evidence>
<dbReference type="Proteomes" id="UP000681722">
    <property type="component" value="Unassembled WGS sequence"/>
</dbReference>
<dbReference type="Proteomes" id="UP000663829">
    <property type="component" value="Unassembled WGS sequence"/>
</dbReference>
<evidence type="ECO:0000313" key="2">
    <source>
        <dbReference type="EMBL" id="CAF1539646.1"/>
    </source>
</evidence>